<evidence type="ECO:0000256" key="17">
    <source>
        <dbReference type="PROSITE-ProRule" id="PRU00175"/>
    </source>
</evidence>
<gene>
    <name evidence="21" type="ORF">BCR43DRAFT_440430</name>
</gene>
<evidence type="ECO:0000256" key="11">
    <source>
        <dbReference type="ARBA" id="ARBA00022771"/>
    </source>
</evidence>
<dbReference type="SUPFAM" id="SSF57850">
    <property type="entry name" value="RING/U-box"/>
    <property type="match status" value="1"/>
</dbReference>
<dbReference type="PROSITE" id="PS50178">
    <property type="entry name" value="ZF_FYVE"/>
    <property type="match status" value="1"/>
</dbReference>
<dbReference type="GO" id="GO:0061630">
    <property type="term" value="F:ubiquitin protein ligase activity"/>
    <property type="evidence" value="ECO:0007669"/>
    <property type="project" value="UniProtKB-EC"/>
</dbReference>
<evidence type="ECO:0000256" key="8">
    <source>
        <dbReference type="ARBA" id="ARBA00022707"/>
    </source>
</evidence>
<keyword evidence="16" id="KW-0449">Lipoprotein</keyword>
<evidence type="ECO:0000313" key="21">
    <source>
        <dbReference type="EMBL" id="ORY96888.1"/>
    </source>
</evidence>
<dbReference type="GO" id="GO:0008270">
    <property type="term" value="F:zinc ion binding"/>
    <property type="evidence" value="ECO:0007669"/>
    <property type="project" value="UniProtKB-KW"/>
</dbReference>
<comment type="pathway">
    <text evidence="5">Protein modification; protein ubiquitination.</text>
</comment>
<reference evidence="21 22" key="1">
    <citation type="submission" date="2016-07" db="EMBL/GenBank/DDBJ databases">
        <title>Pervasive Adenine N6-methylation of Active Genes in Fungi.</title>
        <authorList>
            <consortium name="DOE Joint Genome Institute"/>
            <person name="Mondo S.J."/>
            <person name="Dannebaum R.O."/>
            <person name="Kuo R.C."/>
            <person name="Labutti K."/>
            <person name="Haridas S."/>
            <person name="Kuo A."/>
            <person name="Salamov A."/>
            <person name="Ahrendt S.R."/>
            <person name="Lipzen A."/>
            <person name="Sullivan W."/>
            <person name="Andreopoulos W.B."/>
            <person name="Clum A."/>
            <person name="Lindquist E."/>
            <person name="Daum C."/>
            <person name="Ramamoorthy G.K."/>
            <person name="Gryganskyi A."/>
            <person name="Culley D."/>
            <person name="Magnuson J.K."/>
            <person name="James T.Y."/>
            <person name="O'Malley M.A."/>
            <person name="Stajich J.E."/>
            <person name="Spatafora J.W."/>
            <person name="Visel A."/>
            <person name="Grigoriev I.V."/>
        </authorList>
    </citation>
    <scope>NUCLEOTIDE SEQUENCE [LARGE SCALE GENOMIC DNA]</scope>
    <source>
        <strain evidence="21 22">NRRL 2496</strain>
    </source>
</reference>
<accession>A0A1X2HDN9</accession>
<evidence type="ECO:0000256" key="15">
    <source>
        <dbReference type="ARBA" id="ARBA00023228"/>
    </source>
</evidence>
<evidence type="ECO:0000256" key="3">
    <source>
        <dbReference type="ARBA" id="ARBA00004177"/>
    </source>
</evidence>
<dbReference type="SMART" id="SM00064">
    <property type="entry name" value="FYVE"/>
    <property type="match status" value="1"/>
</dbReference>
<evidence type="ECO:0000256" key="9">
    <source>
        <dbReference type="ARBA" id="ARBA00022723"/>
    </source>
</evidence>
<proteinExistence type="predicted"/>
<evidence type="ECO:0000256" key="1">
    <source>
        <dbReference type="ARBA" id="ARBA00000900"/>
    </source>
</evidence>
<dbReference type="InterPro" id="IPR000306">
    <property type="entry name" value="Znf_FYVE"/>
</dbReference>
<evidence type="ECO:0000259" key="20">
    <source>
        <dbReference type="PROSITE" id="PS50178"/>
    </source>
</evidence>
<protein>
    <recommendedName>
        <fullName evidence="6">RING-type E3 ubiquitin transferase</fullName>
        <ecNumber evidence="6">2.3.2.27</ecNumber>
    </recommendedName>
</protein>
<keyword evidence="14" id="KW-0472">Membrane</keyword>
<dbReference type="PANTHER" id="PTHR46661">
    <property type="entry name" value="E3 UBIQUITIN-PROTEIN LIGASE ZNRF1-LIKE PROTEIN"/>
    <property type="match status" value="1"/>
</dbReference>
<feature type="domain" description="RING-type" evidence="19">
    <location>
        <begin position="259"/>
        <end position="299"/>
    </location>
</feature>
<feature type="compositionally biased region" description="Basic and acidic residues" evidence="18">
    <location>
        <begin position="9"/>
        <end position="46"/>
    </location>
</feature>
<dbReference type="GO" id="GO:0016020">
    <property type="term" value="C:membrane"/>
    <property type="evidence" value="ECO:0007669"/>
    <property type="project" value="UniProtKB-SubCell"/>
</dbReference>
<keyword evidence="7" id="KW-0808">Transferase</keyword>
<dbReference type="EC" id="2.3.2.27" evidence="6"/>
<dbReference type="InterPro" id="IPR013083">
    <property type="entry name" value="Znf_RING/FYVE/PHD"/>
</dbReference>
<dbReference type="FunCoup" id="A0A1X2HDN9">
    <property type="interactions" value="39"/>
</dbReference>
<dbReference type="GO" id="GO:0005768">
    <property type="term" value="C:endosome"/>
    <property type="evidence" value="ECO:0007669"/>
    <property type="project" value="UniProtKB-SubCell"/>
</dbReference>
<dbReference type="Gene3D" id="3.30.40.10">
    <property type="entry name" value="Zinc/RING finger domain, C3HC4 (zinc finger)"/>
    <property type="match status" value="2"/>
</dbReference>
<evidence type="ECO:0000256" key="7">
    <source>
        <dbReference type="ARBA" id="ARBA00022679"/>
    </source>
</evidence>
<dbReference type="InterPro" id="IPR011011">
    <property type="entry name" value="Znf_FYVE_PHD"/>
</dbReference>
<evidence type="ECO:0000256" key="16">
    <source>
        <dbReference type="ARBA" id="ARBA00023288"/>
    </source>
</evidence>
<keyword evidence="22" id="KW-1185">Reference proteome</keyword>
<dbReference type="InterPro" id="IPR001841">
    <property type="entry name" value="Znf_RING"/>
</dbReference>
<evidence type="ECO:0000256" key="12">
    <source>
        <dbReference type="ARBA" id="ARBA00022786"/>
    </source>
</evidence>
<evidence type="ECO:0000256" key="13">
    <source>
        <dbReference type="ARBA" id="ARBA00022833"/>
    </source>
</evidence>
<dbReference type="Pfam" id="PF01363">
    <property type="entry name" value="FYVE"/>
    <property type="match status" value="1"/>
</dbReference>
<feature type="region of interest" description="Disordered" evidence="18">
    <location>
        <begin position="1"/>
        <end position="75"/>
    </location>
</feature>
<feature type="region of interest" description="Disordered" evidence="18">
    <location>
        <begin position="163"/>
        <end position="182"/>
    </location>
</feature>
<dbReference type="OMA" id="NFCPLHD"/>
<comment type="caution">
    <text evidence="21">The sequence shown here is derived from an EMBL/GenBank/DDBJ whole genome shotgun (WGS) entry which is preliminary data.</text>
</comment>
<evidence type="ECO:0000256" key="5">
    <source>
        <dbReference type="ARBA" id="ARBA00004906"/>
    </source>
</evidence>
<dbReference type="GO" id="GO:0070936">
    <property type="term" value="P:protein K48-linked ubiquitination"/>
    <property type="evidence" value="ECO:0007669"/>
    <property type="project" value="TreeGrafter"/>
</dbReference>
<keyword evidence="15" id="KW-0458">Lysosome</keyword>
<keyword evidence="10" id="KW-0967">Endosome</keyword>
<evidence type="ECO:0000259" key="19">
    <source>
        <dbReference type="PROSITE" id="PS50089"/>
    </source>
</evidence>
<name>A0A1X2HDN9_SYNRA</name>
<evidence type="ECO:0000256" key="2">
    <source>
        <dbReference type="ARBA" id="ARBA00004170"/>
    </source>
</evidence>
<evidence type="ECO:0000256" key="6">
    <source>
        <dbReference type="ARBA" id="ARBA00012483"/>
    </source>
</evidence>
<dbReference type="EMBL" id="MCGN01000005">
    <property type="protein sequence ID" value="ORY96888.1"/>
    <property type="molecule type" value="Genomic_DNA"/>
</dbReference>
<evidence type="ECO:0000256" key="10">
    <source>
        <dbReference type="ARBA" id="ARBA00022753"/>
    </source>
</evidence>
<keyword evidence="11 17" id="KW-0863">Zinc-finger</keyword>
<feature type="region of interest" description="Disordered" evidence="18">
    <location>
        <begin position="207"/>
        <end position="236"/>
    </location>
</feature>
<comment type="subcellular location">
    <subcellularLocation>
        <location evidence="3">Endosome</location>
    </subcellularLocation>
    <subcellularLocation>
        <location evidence="4">Lysosome</location>
    </subcellularLocation>
    <subcellularLocation>
        <location evidence="2">Membrane</location>
        <topology evidence="2">Peripheral membrane protein</topology>
    </subcellularLocation>
</comment>
<organism evidence="21 22">
    <name type="scientific">Syncephalastrum racemosum</name>
    <name type="common">Filamentous fungus</name>
    <dbReference type="NCBI Taxonomy" id="13706"/>
    <lineage>
        <taxon>Eukaryota</taxon>
        <taxon>Fungi</taxon>
        <taxon>Fungi incertae sedis</taxon>
        <taxon>Mucoromycota</taxon>
        <taxon>Mucoromycotina</taxon>
        <taxon>Mucoromycetes</taxon>
        <taxon>Mucorales</taxon>
        <taxon>Syncephalastraceae</taxon>
        <taxon>Syncephalastrum</taxon>
    </lineage>
</organism>
<dbReference type="PANTHER" id="PTHR46661:SF4">
    <property type="entry name" value="RING-TYPE DOMAIN-CONTAINING PROTEIN"/>
    <property type="match status" value="1"/>
</dbReference>
<dbReference type="InterPro" id="IPR051878">
    <property type="entry name" value="ZNRF_ubiq-protein_ligase"/>
</dbReference>
<sequence>MDGDSDCPSSKHPESIHARDAADQDHREENEPEIESEHGAPEDNHLHVPVFFDESSSRSSRRDEDNGSDQTVLNPRRVWESDRQAAECRRCGRRFNFLVRRHHCRRCGQVVCDRCSSHRIHLPPEDIIQDPMVDPSHYPLIALHPQRVCDACIRLPVKQIASSTASSSQRPAPMHMKRTGSTQSLMTECPVCGRPLLGMQKQDQENHLQQCLNKGSPPVRPPRYIGKSGRKSQRGRSRLNTYALVYELSEDSPQISYECPICFDEFKAGDKVARMICLCSYHHRCLTDWLERGKGCPVHYDATI</sequence>
<keyword evidence="8" id="KW-0519">Myristate</keyword>
<dbReference type="PROSITE" id="PS50089">
    <property type="entry name" value="ZF_RING_2"/>
    <property type="match status" value="1"/>
</dbReference>
<dbReference type="InParanoid" id="A0A1X2HDN9"/>
<dbReference type="CDD" id="cd16489">
    <property type="entry name" value="mRING-CH-C4HC2H_ZNRF"/>
    <property type="match status" value="1"/>
</dbReference>
<evidence type="ECO:0000256" key="18">
    <source>
        <dbReference type="SAM" id="MobiDB-lite"/>
    </source>
</evidence>
<comment type="catalytic activity">
    <reaction evidence="1">
        <text>S-ubiquitinyl-[E2 ubiquitin-conjugating enzyme]-L-cysteine + [acceptor protein]-L-lysine = [E2 ubiquitin-conjugating enzyme]-L-cysteine + N(6)-ubiquitinyl-[acceptor protein]-L-lysine.</text>
        <dbReference type="EC" id="2.3.2.27"/>
    </reaction>
</comment>
<evidence type="ECO:0000256" key="4">
    <source>
        <dbReference type="ARBA" id="ARBA00004371"/>
    </source>
</evidence>
<evidence type="ECO:0000313" key="22">
    <source>
        <dbReference type="Proteomes" id="UP000242180"/>
    </source>
</evidence>
<dbReference type="AlphaFoldDB" id="A0A1X2HDN9"/>
<dbReference type="STRING" id="13706.A0A1X2HDN9"/>
<dbReference type="SUPFAM" id="SSF57903">
    <property type="entry name" value="FYVE/PHD zinc finger"/>
    <property type="match status" value="1"/>
</dbReference>
<dbReference type="InterPro" id="IPR017455">
    <property type="entry name" value="Znf_FYVE-rel"/>
</dbReference>
<evidence type="ECO:0000256" key="14">
    <source>
        <dbReference type="ARBA" id="ARBA00023136"/>
    </source>
</evidence>
<feature type="domain" description="FYVE-type" evidence="20">
    <location>
        <begin position="82"/>
        <end position="152"/>
    </location>
</feature>
<dbReference type="OrthoDB" id="10057496at2759"/>
<dbReference type="GO" id="GO:0043161">
    <property type="term" value="P:proteasome-mediated ubiquitin-dependent protein catabolic process"/>
    <property type="evidence" value="ECO:0007669"/>
    <property type="project" value="TreeGrafter"/>
</dbReference>
<keyword evidence="13" id="KW-0862">Zinc</keyword>
<keyword evidence="9" id="KW-0479">Metal-binding</keyword>
<dbReference type="Proteomes" id="UP000242180">
    <property type="component" value="Unassembled WGS sequence"/>
</dbReference>
<keyword evidence="12" id="KW-0833">Ubl conjugation pathway</keyword>
<dbReference type="Pfam" id="PF13639">
    <property type="entry name" value="zf-RING_2"/>
    <property type="match status" value="1"/>
</dbReference>